<feature type="region of interest" description="Disordered" evidence="1">
    <location>
        <begin position="113"/>
        <end position="173"/>
    </location>
</feature>
<proteinExistence type="predicted"/>
<accession>A0A3P6S748</accession>
<evidence type="ECO:0000313" key="3">
    <source>
        <dbReference type="Proteomes" id="UP000281553"/>
    </source>
</evidence>
<reference evidence="2 3" key="1">
    <citation type="submission" date="2018-11" db="EMBL/GenBank/DDBJ databases">
        <authorList>
            <consortium name="Pathogen Informatics"/>
        </authorList>
    </citation>
    <scope>NUCLEOTIDE SEQUENCE [LARGE SCALE GENOMIC DNA]</scope>
</reference>
<feature type="compositionally biased region" description="Basic and acidic residues" evidence="1">
    <location>
        <begin position="124"/>
        <end position="152"/>
    </location>
</feature>
<organism evidence="2 3">
    <name type="scientific">Dibothriocephalus latus</name>
    <name type="common">Fish tapeworm</name>
    <name type="synonym">Diphyllobothrium latum</name>
    <dbReference type="NCBI Taxonomy" id="60516"/>
    <lineage>
        <taxon>Eukaryota</taxon>
        <taxon>Metazoa</taxon>
        <taxon>Spiralia</taxon>
        <taxon>Lophotrochozoa</taxon>
        <taxon>Platyhelminthes</taxon>
        <taxon>Cestoda</taxon>
        <taxon>Eucestoda</taxon>
        <taxon>Diphyllobothriidea</taxon>
        <taxon>Diphyllobothriidae</taxon>
        <taxon>Dibothriocephalus</taxon>
    </lineage>
</organism>
<protein>
    <submittedName>
        <fullName evidence="2">Uncharacterized protein</fullName>
    </submittedName>
</protein>
<evidence type="ECO:0000313" key="2">
    <source>
        <dbReference type="EMBL" id="VDK71692.1"/>
    </source>
</evidence>
<evidence type="ECO:0000256" key="1">
    <source>
        <dbReference type="SAM" id="MobiDB-lite"/>
    </source>
</evidence>
<dbReference type="Proteomes" id="UP000281553">
    <property type="component" value="Unassembled WGS sequence"/>
</dbReference>
<keyword evidence="3" id="KW-1185">Reference proteome</keyword>
<name>A0A3P6S748_DIBLA</name>
<dbReference type="EMBL" id="UYRU01041978">
    <property type="protein sequence ID" value="VDK71692.1"/>
    <property type="molecule type" value="Genomic_DNA"/>
</dbReference>
<feature type="compositionally biased region" description="Polar residues" evidence="1">
    <location>
        <begin position="113"/>
        <end position="122"/>
    </location>
</feature>
<gene>
    <name evidence="2" type="ORF">DILT_LOCUS2345</name>
</gene>
<sequence>MSMKEPGQHQIWESSPAAQPLKDVPVIMANNCTIEVATSACIITTDLSPTQMKKFSSLTLEVDNLPRMTTPSPEIEKDTYLSVHSKTVLEEQRAPSRKSKWMRLMRMQLNSMRAQKLQQQAGRRSPETDKPRSEHLSVRRDAERHNSTDERVCPSNLFLNGNNSHRVPESSWK</sequence>
<dbReference type="AlphaFoldDB" id="A0A3P6S748"/>